<sequence length="322" mass="36810">RSLSQPYIYSNNVRPLTLLFVLARTTTKSYCPFSPSLYRQLKEDNTIVSAHNKRYDGQLSIKQQLRSLFVKSRPAAQTTTAAFTTHYPGGSSSEARSSYNSPKTSHTILPPVTIMYSSSNDNAASGPKKPVGFKRKYVKAPRSLWESQHDAEADIRSQIEFAQPAAAEEPANWVEEVEEELLATQRQEESVIPASYYQGWGAGTCYSNPALTRKILKLPPLKPWHYVSPELIPDHTSAEYHEIMKRHARFQQAFAHIRAMEASPELKSRLSQDELKDVYLVRTNQLFKDLPVVCNYNMEKAVSYHVKDRQFQPWEMHNGKHY</sequence>
<organism evidence="2 3">
    <name type="scientific">Podospora didyma</name>
    <dbReference type="NCBI Taxonomy" id="330526"/>
    <lineage>
        <taxon>Eukaryota</taxon>
        <taxon>Fungi</taxon>
        <taxon>Dikarya</taxon>
        <taxon>Ascomycota</taxon>
        <taxon>Pezizomycotina</taxon>
        <taxon>Sordariomycetes</taxon>
        <taxon>Sordariomycetidae</taxon>
        <taxon>Sordariales</taxon>
        <taxon>Podosporaceae</taxon>
        <taxon>Podospora</taxon>
    </lineage>
</organism>
<dbReference type="Proteomes" id="UP001285441">
    <property type="component" value="Unassembled WGS sequence"/>
</dbReference>
<gene>
    <name evidence="2" type="ORF">B0H63DRAFT_535885</name>
</gene>
<feature type="compositionally biased region" description="Polar residues" evidence="1">
    <location>
        <begin position="90"/>
        <end position="104"/>
    </location>
</feature>
<feature type="region of interest" description="Disordered" evidence="1">
    <location>
        <begin position="81"/>
        <end position="104"/>
    </location>
</feature>
<name>A0AAE0N2J1_9PEZI</name>
<evidence type="ECO:0000313" key="3">
    <source>
        <dbReference type="Proteomes" id="UP001285441"/>
    </source>
</evidence>
<feature type="non-terminal residue" evidence="2">
    <location>
        <position position="1"/>
    </location>
</feature>
<dbReference type="EMBL" id="JAULSW010000011">
    <property type="protein sequence ID" value="KAK3367783.1"/>
    <property type="molecule type" value="Genomic_DNA"/>
</dbReference>
<proteinExistence type="predicted"/>
<evidence type="ECO:0000256" key="1">
    <source>
        <dbReference type="SAM" id="MobiDB-lite"/>
    </source>
</evidence>
<protein>
    <submittedName>
        <fullName evidence="2">Uncharacterized protein</fullName>
    </submittedName>
</protein>
<comment type="caution">
    <text evidence="2">The sequence shown here is derived from an EMBL/GenBank/DDBJ whole genome shotgun (WGS) entry which is preliminary data.</text>
</comment>
<accession>A0AAE0N2J1</accession>
<dbReference type="AlphaFoldDB" id="A0AAE0N2J1"/>
<reference evidence="2" key="2">
    <citation type="submission" date="2023-06" db="EMBL/GenBank/DDBJ databases">
        <authorList>
            <consortium name="Lawrence Berkeley National Laboratory"/>
            <person name="Haridas S."/>
            <person name="Hensen N."/>
            <person name="Bonometti L."/>
            <person name="Westerberg I."/>
            <person name="Brannstrom I.O."/>
            <person name="Guillou S."/>
            <person name="Cros-Aarteil S."/>
            <person name="Calhoun S."/>
            <person name="Kuo A."/>
            <person name="Mondo S."/>
            <person name="Pangilinan J."/>
            <person name="Riley R."/>
            <person name="LaButti K."/>
            <person name="Andreopoulos B."/>
            <person name="Lipzen A."/>
            <person name="Chen C."/>
            <person name="Yanf M."/>
            <person name="Daum C."/>
            <person name="Ng V."/>
            <person name="Clum A."/>
            <person name="Steindorff A."/>
            <person name="Ohm R."/>
            <person name="Martin F."/>
            <person name="Silar P."/>
            <person name="Natvig D."/>
            <person name="Lalanne C."/>
            <person name="Gautier V."/>
            <person name="Ament-velasquez S.L."/>
            <person name="Kruys A."/>
            <person name="Hutchinson M.I."/>
            <person name="Powell A.J."/>
            <person name="Barry K."/>
            <person name="Miller A.N."/>
            <person name="Grigoriev I.V."/>
            <person name="Debuchy R."/>
            <person name="Gladieux P."/>
            <person name="Thoren M.H."/>
            <person name="Johannesson H."/>
        </authorList>
    </citation>
    <scope>NUCLEOTIDE SEQUENCE</scope>
    <source>
        <strain evidence="2">CBS 232.78</strain>
    </source>
</reference>
<reference evidence="2" key="1">
    <citation type="journal article" date="2023" name="Mol. Phylogenet. Evol.">
        <title>Genome-scale phylogeny and comparative genomics of the fungal order Sordariales.</title>
        <authorList>
            <person name="Hensen N."/>
            <person name="Bonometti L."/>
            <person name="Westerberg I."/>
            <person name="Brannstrom I.O."/>
            <person name="Guillou S."/>
            <person name="Cros-Aarteil S."/>
            <person name="Calhoun S."/>
            <person name="Haridas S."/>
            <person name="Kuo A."/>
            <person name="Mondo S."/>
            <person name="Pangilinan J."/>
            <person name="Riley R."/>
            <person name="LaButti K."/>
            <person name="Andreopoulos B."/>
            <person name="Lipzen A."/>
            <person name="Chen C."/>
            <person name="Yan M."/>
            <person name="Daum C."/>
            <person name="Ng V."/>
            <person name="Clum A."/>
            <person name="Steindorff A."/>
            <person name="Ohm R.A."/>
            <person name="Martin F."/>
            <person name="Silar P."/>
            <person name="Natvig D.O."/>
            <person name="Lalanne C."/>
            <person name="Gautier V."/>
            <person name="Ament-Velasquez S.L."/>
            <person name="Kruys A."/>
            <person name="Hutchinson M.I."/>
            <person name="Powell A.J."/>
            <person name="Barry K."/>
            <person name="Miller A.N."/>
            <person name="Grigoriev I.V."/>
            <person name="Debuchy R."/>
            <person name="Gladieux P."/>
            <person name="Hiltunen Thoren M."/>
            <person name="Johannesson H."/>
        </authorList>
    </citation>
    <scope>NUCLEOTIDE SEQUENCE</scope>
    <source>
        <strain evidence="2">CBS 232.78</strain>
    </source>
</reference>
<keyword evidence="3" id="KW-1185">Reference proteome</keyword>
<evidence type="ECO:0000313" key="2">
    <source>
        <dbReference type="EMBL" id="KAK3367783.1"/>
    </source>
</evidence>